<gene>
    <name evidence="2" type="ORF">CVT26_014868</name>
</gene>
<feature type="region of interest" description="Disordered" evidence="1">
    <location>
        <begin position="1"/>
        <end position="20"/>
    </location>
</feature>
<keyword evidence="3" id="KW-1185">Reference proteome</keyword>
<evidence type="ECO:0000256" key="1">
    <source>
        <dbReference type="SAM" id="MobiDB-lite"/>
    </source>
</evidence>
<reference evidence="2 3" key="1">
    <citation type="journal article" date="2018" name="Evol. Lett.">
        <title>Horizontal gene cluster transfer increased hallucinogenic mushroom diversity.</title>
        <authorList>
            <person name="Reynolds H.T."/>
            <person name="Vijayakumar V."/>
            <person name="Gluck-Thaler E."/>
            <person name="Korotkin H.B."/>
            <person name="Matheny P.B."/>
            <person name="Slot J.C."/>
        </authorList>
    </citation>
    <scope>NUCLEOTIDE SEQUENCE [LARGE SCALE GENOMIC DNA]</scope>
    <source>
        <strain evidence="2 3">SRW20</strain>
    </source>
</reference>
<dbReference type="Gene3D" id="1.20.1280.50">
    <property type="match status" value="1"/>
</dbReference>
<sequence length="612" mass="70007">MEANLDSLLEHNNPPSPSIRDAVKGFMTEPLKELGKKDVEIQDVVHSIEELEDQCDGLTKALKEYSPILSPIRQMPAEIIQDIFYYCLPSHRNPVMSNSEAPLLLMCVCKSWRSIALSSPRLWSKLHIPMPFFRVWSTALPQAPSWAYQQPHVVADQREAEERYRRIMSQRRQIVESWLSRSGTCPLSISLSFSSETLFPGDLRSTDDGNDLVQIFTSIFSAQRLEDLEISAPFEVYEALESKISVNDIHILKRLRLSFSSSLFTPHPSPPRKQVVLLQAPALQQVSIVAESVHLLDPTSALLTWTNLTHLSSHYVTESDAVRILRRCRNLEHCTLDIASTSTIELDLQDVILLPHLNFLSLRLSGRDNMEGLYRKLHVPSLRWFDYHSYNPSYIDVANALGDPAELPEIHPLFQSSSEVTTFSFDPQILYQEEVAQCFRSASQLTHIILGQRPRFPVSSYDFVTWAPLDARAGVFDLDALIIEPESLENEFSRMSSHSDWLSSTTTKTKEILLPELEVFEMYLKPNRLSDQTLKRFILSRLGKTAVRNGVKSLQRVKVVFGRDMDEDIEPEIRRRAEEDGTPIELDLRYIKPLSDHIHGGHTYPWVEPWHV</sequence>
<dbReference type="InParanoid" id="A0A409XX38"/>
<dbReference type="EMBL" id="NHYE01001430">
    <property type="protein sequence ID" value="PPQ95293.1"/>
    <property type="molecule type" value="Genomic_DNA"/>
</dbReference>
<evidence type="ECO:0000313" key="2">
    <source>
        <dbReference type="EMBL" id="PPQ95293.1"/>
    </source>
</evidence>
<comment type="caution">
    <text evidence="2">The sequence shown here is derived from an EMBL/GenBank/DDBJ whole genome shotgun (WGS) entry which is preliminary data.</text>
</comment>
<protein>
    <submittedName>
        <fullName evidence="2">Uncharacterized protein</fullName>
    </submittedName>
</protein>
<dbReference type="SUPFAM" id="SSF81383">
    <property type="entry name" value="F-box domain"/>
    <property type="match status" value="1"/>
</dbReference>
<organism evidence="2 3">
    <name type="scientific">Gymnopilus dilepis</name>
    <dbReference type="NCBI Taxonomy" id="231916"/>
    <lineage>
        <taxon>Eukaryota</taxon>
        <taxon>Fungi</taxon>
        <taxon>Dikarya</taxon>
        <taxon>Basidiomycota</taxon>
        <taxon>Agaricomycotina</taxon>
        <taxon>Agaricomycetes</taxon>
        <taxon>Agaricomycetidae</taxon>
        <taxon>Agaricales</taxon>
        <taxon>Agaricineae</taxon>
        <taxon>Hymenogastraceae</taxon>
        <taxon>Gymnopilus</taxon>
    </lineage>
</organism>
<dbReference type="InterPro" id="IPR036047">
    <property type="entry name" value="F-box-like_dom_sf"/>
</dbReference>
<dbReference type="AlphaFoldDB" id="A0A409XX38"/>
<dbReference type="STRING" id="231916.A0A409XX38"/>
<dbReference type="Proteomes" id="UP000284706">
    <property type="component" value="Unassembled WGS sequence"/>
</dbReference>
<evidence type="ECO:0000313" key="3">
    <source>
        <dbReference type="Proteomes" id="UP000284706"/>
    </source>
</evidence>
<accession>A0A409XX38</accession>
<name>A0A409XX38_9AGAR</name>
<dbReference type="OrthoDB" id="3365698at2759"/>
<proteinExistence type="predicted"/>